<dbReference type="OrthoDB" id="5851913at2759"/>
<evidence type="ECO:0000313" key="2">
    <source>
        <dbReference type="Proteomes" id="UP000024635"/>
    </source>
</evidence>
<reference evidence="2" key="1">
    <citation type="journal article" date="2015" name="Nat. Genet.">
        <title>The genome and transcriptome of the zoonotic hookworm Ancylostoma ceylanicum identify infection-specific gene families.</title>
        <authorList>
            <person name="Schwarz E.M."/>
            <person name="Hu Y."/>
            <person name="Antoshechkin I."/>
            <person name="Miller M.M."/>
            <person name="Sternberg P.W."/>
            <person name="Aroian R.V."/>
        </authorList>
    </citation>
    <scope>NUCLEOTIDE SEQUENCE</scope>
    <source>
        <strain evidence="2">HY135</strain>
    </source>
</reference>
<accession>A0A016TC22</accession>
<name>A0A016TC22_9BILA</name>
<dbReference type="Proteomes" id="UP000024635">
    <property type="component" value="Unassembled WGS sequence"/>
</dbReference>
<keyword evidence="2" id="KW-1185">Reference proteome</keyword>
<dbReference type="EMBL" id="JARK01001453">
    <property type="protein sequence ID" value="EYC00241.1"/>
    <property type="molecule type" value="Genomic_DNA"/>
</dbReference>
<proteinExistence type="predicted"/>
<dbReference type="AlphaFoldDB" id="A0A016TC22"/>
<evidence type="ECO:0008006" key="3">
    <source>
        <dbReference type="Google" id="ProtNLM"/>
    </source>
</evidence>
<protein>
    <recommendedName>
        <fullName evidence="3">Peptidase aspartic putative domain-containing protein</fullName>
    </recommendedName>
</protein>
<evidence type="ECO:0000313" key="1">
    <source>
        <dbReference type="EMBL" id="EYC00241.1"/>
    </source>
</evidence>
<gene>
    <name evidence="1" type="primary">Acey_s0117.g686</name>
    <name evidence="1" type="ORF">Y032_0117g686</name>
</gene>
<comment type="caution">
    <text evidence="1">The sequence shown here is derived from an EMBL/GenBank/DDBJ whole genome shotgun (WGS) entry which is preliminary data.</text>
</comment>
<organism evidence="1 2">
    <name type="scientific">Ancylostoma ceylanicum</name>
    <dbReference type="NCBI Taxonomy" id="53326"/>
    <lineage>
        <taxon>Eukaryota</taxon>
        <taxon>Metazoa</taxon>
        <taxon>Ecdysozoa</taxon>
        <taxon>Nematoda</taxon>
        <taxon>Chromadorea</taxon>
        <taxon>Rhabditida</taxon>
        <taxon>Rhabditina</taxon>
        <taxon>Rhabditomorpha</taxon>
        <taxon>Strongyloidea</taxon>
        <taxon>Ancylostomatidae</taxon>
        <taxon>Ancylostomatinae</taxon>
        <taxon>Ancylostoma</taxon>
    </lineage>
</organism>
<sequence>MDTGSELSFIDEKLVNDLPITGTAKLRLKTFGSNTPLDKEHRIVKVTLLDEERGAHNYEVFDSTIITSTTSKTHLTKED</sequence>